<organism evidence="1 2">
    <name type="scientific">Cetraspora pellucida</name>
    <dbReference type="NCBI Taxonomy" id="1433469"/>
    <lineage>
        <taxon>Eukaryota</taxon>
        <taxon>Fungi</taxon>
        <taxon>Fungi incertae sedis</taxon>
        <taxon>Mucoromycota</taxon>
        <taxon>Glomeromycotina</taxon>
        <taxon>Glomeromycetes</taxon>
        <taxon>Diversisporales</taxon>
        <taxon>Gigasporaceae</taxon>
        <taxon>Cetraspora</taxon>
    </lineage>
</organism>
<name>A0ACA9M2B0_9GLOM</name>
<accession>A0ACA9M2B0</accession>
<keyword evidence="2" id="KW-1185">Reference proteome</keyword>
<protein>
    <submittedName>
        <fullName evidence="1">1665_t:CDS:1</fullName>
    </submittedName>
</protein>
<sequence>EELCEIISGWQNNEKILAELNDSKIALENLKEPYVDIHGGAKARRSQMSLDTLRQLAEQLNLDTSGNKTDLVERITLSCASTMPQQSLPPSLSKSVYEEDLGNDTLTAGYFYSENQQQNPNRTNVALEDQSGSKNERNFKRKRGTSFTESSSDQTDEALDYIESAKKRARDRLTTLKVVKKYGWDVAVELPLAKDNDFVEHSDAIERARQIAASKKKDKINNLTESRPFFHSIRHVESPWYKIKEHGYNAGRYYNPAYTEPNKYNVQRLYYEPGHKNFSKPDYDKRTFNNEHNSKNIGKDFRCYNCGGLGHLAFSCPSSKNRRPFSQQGEPDNSRNNS</sequence>
<gene>
    <name evidence="1" type="ORF">SPELUC_LOCUS5679</name>
</gene>
<proteinExistence type="predicted"/>
<evidence type="ECO:0000313" key="1">
    <source>
        <dbReference type="EMBL" id="CAG8562934.1"/>
    </source>
</evidence>
<comment type="caution">
    <text evidence="1">The sequence shown here is derived from an EMBL/GenBank/DDBJ whole genome shotgun (WGS) entry which is preliminary data.</text>
</comment>
<evidence type="ECO:0000313" key="2">
    <source>
        <dbReference type="Proteomes" id="UP000789366"/>
    </source>
</evidence>
<dbReference type="EMBL" id="CAJVPW010005975">
    <property type="protein sequence ID" value="CAG8562934.1"/>
    <property type="molecule type" value="Genomic_DNA"/>
</dbReference>
<reference evidence="1" key="1">
    <citation type="submission" date="2021-06" db="EMBL/GenBank/DDBJ databases">
        <authorList>
            <person name="Kallberg Y."/>
            <person name="Tangrot J."/>
            <person name="Rosling A."/>
        </authorList>
    </citation>
    <scope>NUCLEOTIDE SEQUENCE</scope>
    <source>
        <strain evidence="1">28 12/20/2015</strain>
    </source>
</reference>
<dbReference type="Proteomes" id="UP000789366">
    <property type="component" value="Unassembled WGS sequence"/>
</dbReference>
<feature type="non-terminal residue" evidence="1">
    <location>
        <position position="1"/>
    </location>
</feature>